<protein>
    <submittedName>
        <fullName evidence="1">Uncharacterized protein</fullName>
    </submittedName>
</protein>
<reference evidence="1 2" key="1">
    <citation type="submission" date="2017-08" db="EMBL/GenBank/DDBJ databases">
        <title>Infants hospitalized years apart are colonized by the same room-sourced microbial strains.</title>
        <authorList>
            <person name="Brooks B."/>
            <person name="Olm M.R."/>
            <person name="Firek B.A."/>
            <person name="Baker R."/>
            <person name="Thomas B.C."/>
            <person name="Morowitz M.J."/>
            <person name="Banfield J.F."/>
        </authorList>
    </citation>
    <scope>NUCLEOTIDE SEQUENCE [LARGE SCALE GENOMIC DNA]</scope>
    <source>
        <strain evidence="1">S2_003_000_R2_14</strain>
    </source>
</reference>
<proteinExistence type="predicted"/>
<dbReference type="EMBL" id="QFQP01000034">
    <property type="protein sequence ID" value="PZR07099.1"/>
    <property type="molecule type" value="Genomic_DNA"/>
</dbReference>
<dbReference type="Proteomes" id="UP000249061">
    <property type="component" value="Unassembled WGS sequence"/>
</dbReference>
<accession>A0A2W5SUW6</accession>
<comment type="caution">
    <text evidence="1">The sequence shown here is derived from an EMBL/GenBank/DDBJ whole genome shotgun (WGS) entry which is preliminary data.</text>
</comment>
<organism evidence="1 2">
    <name type="scientific">Archangium gephyra</name>
    <dbReference type="NCBI Taxonomy" id="48"/>
    <lineage>
        <taxon>Bacteria</taxon>
        <taxon>Pseudomonadati</taxon>
        <taxon>Myxococcota</taxon>
        <taxon>Myxococcia</taxon>
        <taxon>Myxococcales</taxon>
        <taxon>Cystobacterineae</taxon>
        <taxon>Archangiaceae</taxon>
        <taxon>Archangium</taxon>
    </lineage>
</organism>
<dbReference type="AlphaFoldDB" id="A0A2W5SUW6"/>
<evidence type="ECO:0000313" key="2">
    <source>
        <dbReference type="Proteomes" id="UP000249061"/>
    </source>
</evidence>
<name>A0A2W5SUW6_9BACT</name>
<evidence type="ECO:0000313" key="1">
    <source>
        <dbReference type="EMBL" id="PZR07099.1"/>
    </source>
</evidence>
<sequence>MSRRDATQPTKATAVQLAAAKVANARQLTVLWSGAGDLHVSRWFQLPGGDSSHSFTIIVDRRGGLFTMLDGHTPPTEWRAAWDEACSLHHALRQAVKDAEVMT</sequence>
<gene>
    <name evidence="1" type="ORF">DI536_29010</name>
</gene>